<gene>
    <name evidence="2" type="ORF">B0A49_09960</name>
</gene>
<reference evidence="2 3" key="1">
    <citation type="submission" date="2017-03" db="EMBL/GenBank/DDBJ databases">
        <title>Genomes of endolithic fungi from Antarctica.</title>
        <authorList>
            <person name="Coleine C."/>
            <person name="Masonjones S."/>
            <person name="Stajich J.E."/>
        </authorList>
    </citation>
    <scope>NUCLEOTIDE SEQUENCE [LARGE SCALE GENOMIC DNA]</scope>
    <source>
        <strain evidence="2 3">CCFEE 5187</strain>
    </source>
</reference>
<dbReference type="EMBL" id="NAJN01000764">
    <property type="protein sequence ID" value="TKA69014.1"/>
    <property type="molecule type" value="Genomic_DNA"/>
</dbReference>
<proteinExistence type="predicted"/>
<sequence>MQLLALFCAALSAKIAAAAVAFPLEASKSHNISLTSVLLSANPLLLVHSFITPTPTAQLSFSLGPRNNDAVSIFNSILNKSPPPTRAAPLIGNPTQFGGVSAHAWAPTTSQRPAISPFPTGVICNKAEGWCKTCWNSYNDAGLKKGQYMWTCSQQYKDTY</sequence>
<accession>A0A4U0WYU7</accession>
<evidence type="ECO:0000256" key="1">
    <source>
        <dbReference type="SAM" id="SignalP"/>
    </source>
</evidence>
<keyword evidence="3" id="KW-1185">Reference proteome</keyword>
<organism evidence="2 3">
    <name type="scientific">Cryomyces minteri</name>
    <dbReference type="NCBI Taxonomy" id="331657"/>
    <lineage>
        <taxon>Eukaryota</taxon>
        <taxon>Fungi</taxon>
        <taxon>Dikarya</taxon>
        <taxon>Ascomycota</taxon>
        <taxon>Pezizomycotina</taxon>
        <taxon>Dothideomycetes</taxon>
        <taxon>Dothideomycetes incertae sedis</taxon>
        <taxon>Cryomyces</taxon>
    </lineage>
</organism>
<keyword evidence="1" id="KW-0732">Signal</keyword>
<evidence type="ECO:0000313" key="3">
    <source>
        <dbReference type="Proteomes" id="UP000308768"/>
    </source>
</evidence>
<name>A0A4U0WYU7_9PEZI</name>
<evidence type="ECO:0000313" key="2">
    <source>
        <dbReference type="EMBL" id="TKA69014.1"/>
    </source>
</evidence>
<protein>
    <submittedName>
        <fullName evidence="2">Uncharacterized protein</fullName>
    </submittedName>
</protein>
<comment type="caution">
    <text evidence="2">The sequence shown here is derived from an EMBL/GenBank/DDBJ whole genome shotgun (WGS) entry which is preliminary data.</text>
</comment>
<feature type="chain" id="PRO_5020760901" evidence="1">
    <location>
        <begin position="19"/>
        <end position="160"/>
    </location>
</feature>
<dbReference type="Proteomes" id="UP000308768">
    <property type="component" value="Unassembled WGS sequence"/>
</dbReference>
<feature type="signal peptide" evidence="1">
    <location>
        <begin position="1"/>
        <end position="18"/>
    </location>
</feature>
<dbReference type="AlphaFoldDB" id="A0A4U0WYU7"/>